<keyword evidence="4" id="KW-1185">Reference proteome</keyword>
<accession>A0A5C6XAT6</accession>
<dbReference type="OrthoDB" id="9788959at2"/>
<dbReference type="AlphaFoldDB" id="A0A5C6XAT6"/>
<organism evidence="3 4">
    <name type="scientific">Lujinxingia vulgaris</name>
    <dbReference type="NCBI Taxonomy" id="2600176"/>
    <lineage>
        <taxon>Bacteria</taxon>
        <taxon>Deltaproteobacteria</taxon>
        <taxon>Bradymonadales</taxon>
        <taxon>Lujinxingiaceae</taxon>
        <taxon>Lujinxingia</taxon>
    </lineage>
</organism>
<dbReference type="Proteomes" id="UP000321412">
    <property type="component" value="Unassembled WGS sequence"/>
</dbReference>
<dbReference type="Gene3D" id="3.40.50.620">
    <property type="entry name" value="HUPs"/>
    <property type="match status" value="2"/>
</dbReference>
<dbReference type="PANTHER" id="PTHR46268">
    <property type="entry name" value="STRESS RESPONSE PROTEIN NHAX"/>
    <property type="match status" value="1"/>
</dbReference>
<dbReference type="PANTHER" id="PTHR46268:SF6">
    <property type="entry name" value="UNIVERSAL STRESS PROTEIN UP12"/>
    <property type="match status" value="1"/>
</dbReference>
<dbReference type="CDD" id="cd00293">
    <property type="entry name" value="USP-like"/>
    <property type="match status" value="2"/>
</dbReference>
<dbReference type="SUPFAM" id="SSF52402">
    <property type="entry name" value="Adenine nucleotide alpha hydrolases-like"/>
    <property type="match status" value="2"/>
</dbReference>
<gene>
    <name evidence="3" type="ORF">FRC98_14540</name>
</gene>
<feature type="domain" description="UspA" evidence="2">
    <location>
        <begin position="161"/>
        <end position="311"/>
    </location>
</feature>
<sequence>MYRVEQVLVPLDFSNFSRSALALAKALGGESPVRVQLGHALEPMAPYMRRVLFPYAALGEDDRAFEAELVEEARAELERSFEIDDTLRRRLVSEPIVEIGPGRQVVSDWTSRFDVEAIVMGAYGESGLVSDGLGATARRVLQTSSRPVILVRQHDPRPQLKRIVVALDLEPTSAGVLEVALGMALQHGCELELLFVLPSPLAADSAGLLKSQVKFDERQARGRLKGKIEALFERTVEAVEVPFPQRDQARKLTDNTRVESGEPAAEIVRRAYEIDADLVVVGARSSASTGGLGTVAEAVARRASCHVMVVPPAAQTTPLTRDD</sequence>
<dbReference type="RefSeq" id="WP_146982164.1">
    <property type="nucleotide sequence ID" value="NZ_VOSM01000007.1"/>
</dbReference>
<dbReference type="InterPro" id="IPR014729">
    <property type="entry name" value="Rossmann-like_a/b/a_fold"/>
</dbReference>
<feature type="domain" description="UspA" evidence="2">
    <location>
        <begin position="5"/>
        <end position="152"/>
    </location>
</feature>
<evidence type="ECO:0000313" key="3">
    <source>
        <dbReference type="EMBL" id="TXD35886.1"/>
    </source>
</evidence>
<dbReference type="PRINTS" id="PR01438">
    <property type="entry name" value="UNVRSLSTRESS"/>
</dbReference>
<comment type="caution">
    <text evidence="3">The sequence shown here is derived from an EMBL/GenBank/DDBJ whole genome shotgun (WGS) entry which is preliminary data.</text>
</comment>
<protein>
    <submittedName>
        <fullName evidence="3">Universal stress protein</fullName>
    </submittedName>
</protein>
<evidence type="ECO:0000256" key="1">
    <source>
        <dbReference type="ARBA" id="ARBA00008791"/>
    </source>
</evidence>
<comment type="similarity">
    <text evidence="1">Belongs to the universal stress protein A family.</text>
</comment>
<dbReference type="Pfam" id="PF00582">
    <property type="entry name" value="Usp"/>
    <property type="match status" value="2"/>
</dbReference>
<name>A0A5C6XAT6_9DELT</name>
<proteinExistence type="inferred from homology"/>
<evidence type="ECO:0000259" key="2">
    <source>
        <dbReference type="Pfam" id="PF00582"/>
    </source>
</evidence>
<dbReference type="InterPro" id="IPR006016">
    <property type="entry name" value="UspA"/>
</dbReference>
<reference evidence="3 4" key="1">
    <citation type="submission" date="2019-08" db="EMBL/GenBank/DDBJ databases">
        <title>Bradymonadales sp. TMQ4.</title>
        <authorList>
            <person name="Liang Q."/>
        </authorList>
    </citation>
    <scope>NUCLEOTIDE SEQUENCE [LARGE SCALE GENOMIC DNA]</scope>
    <source>
        <strain evidence="3 4">TMQ4</strain>
    </source>
</reference>
<dbReference type="InterPro" id="IPR006015">
    <property type="entry name" value="Universal_stress_UspA"/>
</dbReference>
<dbReference type="EMBL" id="VOSM01000007">
    <property type="protein sequence ID" value="TXD35886.1"/>
    <property type="molecule type" value="Genomic_DNA"/>
</dbReference>
<evidence type="ECO:0000313" key="4">
    <source>
        <dbReference type="Proteomes" id="UP000321412"/>
    </source>
</evidence>